<feature type="region of interest" description="Disordered" evidence="1">
    <location>
        <begin position="9"/>
        <end position="33"/>
    </location>
</feature>
<evidence type="ECO:0000313" key="2">
    <source>
        <dbReference type="EMBL" id="GMR46481.1"/>
    </source>
</evidence>
<dbReference type="EMBL" id="BTRK01000004">
    <property type="protein sequence ID" value="GMR46481.1"/>
    <property type="molecule type" value="Genomic_DNA"/>
</dbReference>
<feature type="compositionally biased region" description="Basic and acidic residues" evidence="1">
    <location>
        <begin position="14"/>
        <end position="30"/>
    </location>
</feature>
<dbReference type="AlphaFoldDB" id="A0AAN5CLA6"/>
<evidence type="ECO:0000313" key="3">
    <source>
        <dbReference type="Proteomes" id="UP001328107"/>
    </source>
</evidence>
<accession>A0AAN5CLA6</accession>
<name>A0AAN5CLA6_9BILA</name>
<keyword evidence="3" id="KW-1185">Reference proteome</keyword>
<proteinExistence type="predicted"/>
<protein>
    <submittedName>
        <fullName evidence="2">Uncharacterized protein</fullName>
    </submittedName>
</protein>
<gene>
    <name evidence="2" type="ORF">PMAYCL1PPCAC_16676</name>
</gene>
<reference evidence="3" key="1">
    <citation type="submission" date="2022-10" db="EMBL/GenBank/DDBJ databases">
        <title>Genome assembly of Pristionchus species.</title>
        <authorList>
            <person name="Yoshida K."/>
            <person name="Sommer R.J."/>
        </authorList>
    </citation>
    <scope>NUCLEOTIDE SEQUENCE [LARGE SCALE GENOMIC DNA]</scope>
    <source>
        <strain evidence="3">RS5460</strain>
    </source>
</reference>
<feature type="non-terminal residue" evidence="2">
    <location>
        <position position="1"/>
    </location>
</feature>
<dbReference type="Proteomes" id="UP001328107">
    <property type="component" value="Unassembled WGS sequence"/>
</dbReference>
<evidence type="ECO:0000256" key="1">
    <source>
        <dbReference type="SAM" id="MobiDB-lite"/>
    </source>
</evidence>
<organism evidence="2 3">
    <name type="scientific">Pristionchus mayeri</name>
    <dbReference type="NCBI Taxonomy" id="1317129"/>
    <lineage>
        <taxon>Eukaryota</taxon>
        <taxon>Metazoa</taxon>
        <taxon>Ecdysozoa</taxon>
        <taxon>Nematoda</taxon>
        <taxon>Chromadorea</taxon>
        <taxon>Rhabditida</taxon>
        <taxon>Rhabditina</taxon>
        <taxon>Diplogasteromorpha</taxon>
        <taxon>Diplogasteroidea</taxon>
        <taxon>Neodiplogasteridae</taxon>
        <taxon>Pristionchus</taxon>
    </lineage>
</organism>
<comment type="caution">
    <text evidence="2">The sequence shown here is derived from an EMBL/GenBank/DDBJ whole genome shotgun (WGS) entry which is preliminary data.</text>
</comment>
<sequence length="116" mass="13106">PNRISIRLASADLPKSRREMDGNPHRDVADVRPTTSSRIDFAFPDYQQFGPDDPEVDGRFVTGVMGLLQNGSIDEAIGEPWSCSFIYFLDKIQAITRFRGVEWPTSNTRRSSTISR</sequence>